<keyword evidence="2" id="KW-0808">Transferase</keyword>
<keyword evidence="3" id="KW-0133">Cell shape</keyword>
<evidence type="ECO:0000256" key="1">
    <source>
        <dbReference type="ARBA" id="ARBA00009943"/>
    </source>
</evidence>
<dbReference type="PROSITE" id="PS51191">
    <property type="entry name" value="FEMABX"/>
    <property type="match status" value="1"/>
</dbReference>
<evidence type="ECO:0000256" key="4">
    <source>
        <dbReference type="ARBA" id="ARBA00022984"/>
    </source>
</evidence>
<dbReference type="InterPro" id="IPR016181">
    <property type="entry name" value="Acyl_CoA_acyltransferase"/>
</dbReference>
<evidence type="ECO:0000256" key="3">
    <source>
        <dbReference type="ARBA" id="ARBA00022960"/>
    </source>
</evidence>
<evidence type="ECO:0000313" key="7">
    <source>
        <dbReference type="EMBL" id="OGL78925.1"/>
    </source>
</evidence>
<gene>
    <name evidence="7" type="ORF">A3J43_00900</name>
</gene>
<dbReference type="AlphaFoldDB" id="A0A1F7UL12"/>
<evidence type="ECO:0000256" key="5">
    <source>
        <dbReference type="ARBA" id="ARBA00023315"/>
    </source>
</evidence>
<comment type="caution">
    <text evidence="7">The sequence shown here is derived from an EMBL/GenBank/DDBJ whole genome shotgun (WGS) entry which is preliminary data.</text>
</comment>
<evidence type="ECO:0000256" key="2">
    <source>
        <dbReference type="ARBA" id="ARBA00022679"/>
    </source>
</evidence>
<comment type="similarity">
    <text evidence="1">Belongs to the FemABX family.</text>
</comment>
<sequence length="330" mass="37406">MHFEQTNEWARFQQAVGRRVYAISSSRVTLLNEGRDVEEGEGAAIEKKIFTCLRYWEVNGGMPVPGMGFAHAAQVLLEAGKKAGAVFVRWTPSREFPISNFQFPILKNSEVVEPRVLIRQVPPKATLIVDLAKDEGTLLQEMHEKTRYNIRLAERKGVRANTMSVQEGFDAFWTLMQETARRDRIGLHAQDYYRKMLEILNGDAVRAHLFLAAHDGVSLATALLITCGDTATYLHGGSSNEARNLMAPHLLQWRMMQFAKAQGCRWYDMWGVAPFVRNEQGAMNSAHAWAGITRFKMGFGGEVREGIGTVDIMCRPLLYSFLAFLRRMRF</sequence>
<keyword evidence="6" id="KW-0961">Cell wall biogenesis/degradation</keyword>
<dbReference type="PANTHER" id="PTHR36174">
    <property type="entry name" value="LIPID II:GLYCINE GLYCYLTRANSFERASE"/>
    <property type="match status" value="1"/>
</dbReference>
<dbReference type="PANTHER" id="PTHR36174:SF1">
    <property type="entry name" value="LIPID II:GLYCINE GLYCYLTRANSFERASE"/>
    <property type="match status" value="1"/>
</dbReference>
<dbReference type="InterPro" id="IPR050644">
    <property type="entry name" value="PG_Glycine_Bridge_Synth"/>
</dbReference>
<dbReference type="Gene3D" id="3.40.630.30">
    <property type="match status" value="1"/>
</dbReference>
<proteinExistence type="inferred from homology"/>
<dbReference type="GO" id="GO:0071555">
    <property type="term" value="P:cell wall organization"/>
    <property type="evidence" value="ECO:0007669"/>
    <property type="project" value="UniProtKB-KW"/>
</dbReference>
<evidence type="ECO:0000256" key="6">
    <source>
        <dbReference type="ARBA" id="ARBA00023316"/>
    </source>
</evidence>
<evidence type="ECO:0008006" key="9">
    <source>
        <dbReference type="Google" id="ProtNLM"/>
    </source>
</evidence>
<dbReference type="Pfam" id="PF02388">
    <property type="entry name" value="FemAB"/>
    <property type="match status" value="2"/>
</dbReference>
<dbReference type="GO" id="GO:0016755">
    <property type="term" value="F:aminoacyltransferase activity"/>
    <property type="evidence" value="ECO:0007669"/>
    <property type="project" value="InterPro"/>
</dbReference>
<name>A0A1F7UL12_9BACT</name>
<keyword evidence="4" id="KW-0573">Peptidoglycan synthesis</keyword>
<dbReference type="Proteomes" id="UP000176604">
    <property type="component" value="Unassembled WGS sequence"/>
</dbReference>
<protein>
    <recommendedName>
        <fullName evidence="9">BioF2-like acetyltransferase domain-containing protein</fullName>
    </recommendedName>
</protein>
<accession>A0A1F7UL12</accession>
<organism evidence="7 8">
    <name type="scientific">Candidatus Uhrbacteria bacterium RIFCSPHIGHO2_12_FULL_54_23</name>
    <dbReference type="NCBI Taxonomy" id="1802397"/>
    <lineage>
        <taxon>Bacteria</taxon>
        <taxon>Candidatus Uhriibacteriota</taxon>
    </lineage>
</organism>
<dbReference type="STRING" id="1802397.A3J43_00900"/>
<dbReference type="SUPFAM" id="SSF55729">
    <property type="entry name" value="Acyl-CoA N-acyltransferases (Nat)"/>
    <property type="match status" value="1"/>
</dbReference>
<keyword evidence="5" id="KW-0012">Acyltransferase</keyword>
<dbReference type="InterPro" id="IPR003447">
    <property type="entry name" value="FEMABX"/>
</dbReference>
<evidence type="ECO:0000313" key="8">
    <source>
        <dbReference type="Proteomes" id="UP000176604"/>
    </source>
</evidence>
<dbReference type="GO" id="GO:0009252">
    <property type="term" value="P:peptidoglycan biosynthetic process"/>
    <property type="evidence" value="ECO:0007669"/>
    <property type="project" value="UniProtKB-KW"/>
</dbReference>
<reference evidence="7 8" key="1">
    <citation type="journal article" date="2016" name="Nat. Commun.">
        <title>Thousands of microbial genomes shed light on interconnected biogeochemical processes in an aquifer system.</title>
        <authorList>
            <person name="Anantharaman K."/>
            <person name="Brown C.T."/>
            <person name="Hug L.A."/>
            <person name="Sharon I."/>
            <person name="Castelle C.J."/>
            <person name="Probst A.J."/>
            <person name="Thomas B.C."/>
            <person name="Singh A."/>
            <person name="Wilkins M.J."/>
            <person name="Karaoz U."/>
            <person name="Brodie E.L."/>
            <person name="Williams K.H."/>
            <person name="Hubbard S.S."/>
            <person name="Banfield J.F."/>
        </authorList>
    </citation>
    <scope>NUCLEOTIDE SEQUENCE [LARGE SCALE GENOMIC DNA]</scope>
</reference>
<dbReference type="GO" id="GO:0008360">
    <property type="term" value="P:regulation of cell shape"/>
    <property type="evidence" value="ECO:0007669"/>
    <property type="project" value="UniProtKB-KW"/>
</dbReference>
<dbReference type="EMBL" id="MGEF01000021">
    <property type="protein sequence ID" value="OGL78925.1"/>
    <property type="molecule type" value="Genomic_DNA"/>
</dbReference>